<dbReference type="EMBL" id="JAHLZF010000019">
    <property type="protein sequence ID" value="MBU6081664.1"/>
    <property type="molecule type" value="Genomic_DNA"/>
</dbReference>
<evidence type="ECO:0000313" key="1">
    <source>
        <dbReference type="EMBL" id="MBU6081664.1"/>
    </source>
</evidence>
<proteinExistence type="predicted"/>
<accession>A0ABS6GRD5</accession>
<protein>
    <submittedName>
        <fullName evidence="1">Uncharacterized protein</fullName>
    </submittedName>
</protein>
<sequence length="145" mass="17081">MQNLILHAWQPITNLKKHYVSDARVELNDEGLFIHLRDIDGNKVLIVYDRNLSYMENYVWAFRHTGDGPRNNLRIPIKKALERATDLNIQAETFYKVENSDFIEWFDQLAWAGTSEFPDVEHHLYGTMNDVIEVIADYEPKFIII</sequence>
<name>A0ABS6GRD5_9BACI</name>
<comment type="caution">
    <text evidence="1">The sequence shown here is derived from an EMBL/GenBank/DDBJ whole genome shotgun (WGS) entry which is preliminary data.</text>
</comment>
<reference evidence="1 2" key="1">
    <citation type="journal article" date="2011" name="Int. J. Syst. Evol. Microbiol.">
        <title>Allobacillus halotolerans gen. nov., sp. nov. isolated from shrimp paste.</title>
        <authorList>
            <person name="Sheu S.Y."/>
            <person name="Arun A.B."/>
            <person name="Jiang S.R."/>
            <person name="Young C.C."/>
            <person name="Chen W.M."/>
        </authorList>
    </citation>
    <scope>NUCLEOTIDE SEQUENCE [LARGE SCALE GENOMIC DNA]</scope>
    <source>
        <strain evidence="1 2">LMG 24826</strain>
    </source>
</reference>
<dbReference type="RefSeq" id="WP_144163851.1">
    <property type="nucleotide sequence ID" value="NZ_CAUPKR010000018.1"/>
</dbReference>
<dbReference type="Proteomes" id="UP000812672">
    <property type="component" value="Unassembled WGS sequence"/>
</dbReference>
<organism evidence="1 2">
    <name type="scientific">Allobacillus halotolerans</name>
    <dbReference type="NCBI Taxonomy" id="570278"/>
    <lineage>
        <taxon>Bacteria</taxon>
        <taxon>Bacillati</taxon>
        <taxon>Bacillota</taxon>
        <taxon>Bacilli</taxon>
        <taxon>Bacillales</taxon>
        <taxon>Bacillaceae</taxon>
        <taxon>Allobacillus</taxon>
    </lineage>
</organism>
<evidence type="ECO:0000313" key="2">
    <source>
        <dbReference type="Proteomes" id="UP000812672"/>
    </source>
</evidence>
<gene>
    <name evidence="1" type="ORF">KQ486_11625</name>
</gene>
<keyword evidence="2" id="KW-1185">Reference proteome</keyword>